<evidence type="ECO:0000313" key="3">
    <source>
        <dbReference type="EMBL" id="SFO13791.1"/>
    </source>
</evidence>
<dbReference type="Gene3D" id="3.40.50.720">
    <property type="entry name" value="NAD(P)-binding Rossmann-like Domain"/>
    <property type="match status" value="1"/>
</dbReference>
<dbReference type="Proteomes" id="UP000198968">
    <property type="component" value="Unassembled WGS sequence"/>
</dbReference>
<proteinExistence type="predicted"/>
<dbReference type="InterPro" id="IPR027051">
    <property type="entry name" value="XdhC_Rossmann_dom"/>
</dbReference>
<organism evidence="3 4">
    <name type="scientific">Candidatus Pantoea varia</name>
    <dbReference type="NCBI Taxonomy" id="1881036"/>
    <lineage>
        <taxon>Bacteria</taxon>
        <taxon>Pseudomonadati</taxon>
        <taxon>Pseudomonadota</taxon>
        <taxon>Gammaproteobacteria</taxon>
        <taxon>Enterobacterales</taxon>
        <taxon>Erwiniaceae</taxon>
        <taxon>Pantoea</taxon>
    </lineage>
</organism>
<dbReference type="Pfam" id="PF13478">
    <property type="entry name" value="XdhC_C"/>
    <property type="match status" value="1"/>
</dbReference>
<accession>A0A1I5ERV3</accession>
<dbReference type="Pfam" id="PF02625">
    <property type="entry name" value="XdhC_CoxI"/>
    <property type="match status" value="1"/>
</dbReference>
<dbReference type="PANTHER" id="PTHR30388">
    <property type="entry name" value="ALDEHYDE OXIDOREDUCTASE MOLYBDENUM COFACTOR ASSEMBLY PROTEIN"/>
    <property type="match status" value="1"/>
</dbReference>
<gene>
    <name evidence="3" type="ORF">SAMN05428971_3063</name>
</gene>
<feature type="domain" description="XdhC- CoxI" evidence="1">
    <location>
        <begin position="17"/>
        <end position="82"/>
    </location>
</feature>
<sequence>MITLDQRVINAALSSCQAGQQVWLCTVLRTYGSSPRAPGTLMTVNEIGAYCGSLSGGCIEEDFLAQLAAGAYRASSQRVRYGEGGMRPDVNLPCGGSLEIVIEFLPPDDATLALLTAMQRALSGQQPMVKVIRPGERAQWEVIAADRALPALDHSEEQMLLPVGAIPELLIAGYSSVAYECIRLGQILGFHVRVCEHRPEMLTELESHFSGADNVTLVSQHPARWLELNGAHAAVAIVALTHDPRIDDLTMMEAIATPAFYIGIMGSVKNSEKRRARLQQIAGMDRAELDRIHAPIGLPIGSKTPAEIALSVMADIVRVKNRGQSAA</sequence>
<name>A0A1I5ERV3_9GAMM</name>
<dbReference type="RefSeq" id="WP_090965072.1">
    <property type="nucleotide sequence ID" value="NZ_FOVG01000003.1"/>
</dbReference>
<protein>
    <submittedName>
        <fullName evidence="3">Xanthine dehydrogenase accessory factor</fullName>
    </submittedName>
</protein>
<dbReference type="InterPro" id="IPR052698">
    <property type="entry name" value="MoCofactor_Util/Proc"/>
</dbReference>
<dbReference type="AlphaFoldDB" id="A0A1I5ERV3"/>
<dbReference type="OrthoDB" id="9815497at2"/>
<dbReference type="PANTHER" id="PTHR30388:SF4">
    <property type="entry name" value="MOLYBDENUM COFACTOR INSERTION CHAPERONE PAOD"/>
    <property type="match status" value="1"/>
</dbReference>
<dbReference type="InterPro" id="IPR003777">
    <property type="entry name" value="XdhC_CoxI"/>
</dbReference>
<reference evidence="4" key="1">
    <citation type="submission" date="2016-10" db="EMBL/GenBank/DDBJ databases">
        <authorList>
            <person name="Varghese N."/>
            <person name="Submissions S."/>
        </authorList>
    </citation>
    <scope>NUCLEOTIDE SEQUENCE [LARGE SCALE GENOMIC DNA]</scope>
    <source>
        <strain evidence="4">OV426</strain>
    </source>
</reference>
<evidence type="ECO:0000259" key="1">
    <source>
        <dbReference type="Pfam" id="PF02625"/>
    </source>
</evidence>
<dbReference type="EMBL" id="FOVG01000003">
    <property type="protein sequence ID" value="SFO13791.1"/>
    <property type="molecule type" value="Genomic_DNA"/>
</dbReference>
<keyword evidence="4" id="KW-1185">Reference proteome</keyword>
<feature type="domain" description="XdhC Rossmann" evidence="2">
    <location>
        <begin position="169"/>
        <end position="316"/>
    </location>
</feature>
<evidence type="ECO:0000259" key="2">
    <source>
        <dbReference type="Pfam" id="PF13478"/>
    </source>
</evidence>
<evidence type="ECO:0000313" key="4">
    <source>
        <dbReference type="Proteomes" id="UP000198968"/>
    </source>
</evidence>